<proteinExistence type="predicted"/>
<protein>
    <recommendedName>
        <fullName evidence="5">Lytic polysaccharide monooxygenase</fullName>
    </recommendedName>
</protein>
<organism evidence="3 4">
    <name type="scientific">Melanomma pulvis-pyrius CBS 109.77</name>
    <dbReference type="NCBI Taxonomy" id="1314802"/>
    <lineage>
        <taxon>Eukaryota</taxon>
        <taxon>Fungi</taxon>
        <taxon>Dikarya</taxon>
        <taxon>Ascomycota</taxon>
        <taxon>Pezizomycotina</taxon>
        <taxon>Dothideomycetes</taxon>
        <taxon>Pleosporomycetidae</taxon>
        <taxon>Pleosporales</taxon>
        <taxon>Melanommataceae</taxon>
        <taxon>Melanomma</taxon>
    </lineage>
</organism>
<gene>
    <name evidence="3" type="ORF">K505DRAFT_328776</name>
</gene>
<evidence type="ECO:0008006" key="5">
    <source>
        <dbReference type="Google" id="ProtNLM"/>
    </source>
</evidence>
<evidence type="ECO:0000313" key="4">
    <source>
        <dbReference type="Proteomes" id="UP000799757"/>
    </source>
</evidence>
<evidence type="ECO:0000256" key="1">
    <source>
        <dbReference type="SAM" id="MobiDB-lite"/>
    </source>
</evidence>
<name>A0A6A6WXI6_9PLEO</name>
<reference evidence="3" key="1">
    <citation type="journal article" date="2020" name="Stud. Mycol.">
        <title>101 Dothideomycetes genomes: a test case for predicting lifestyles and emergence of pathogens.</title>
        <authorList>
            <person name="Haridas S."/>
            <person name="Albert R."/>
            <person name="Binder M."/>
            <person name="Bloem J."/>
            <person name="Labutti K."/>
            <person name="Salamov A."/>
            <person name="Andreopoulos B."/>
            <person name="Baker S."/>
            <person name="Barry K."/>
            <person name="Bills G."/>
            <person name="Bluhm B."/>
            <person name="Cannon C."/>
            <person name="Castanera R."/>
            <person name="Culley D."/>
            <person name="Daum C."/>
            <person name="Ezra D."/>
            <person name="Gonzalez J."/>
            <person name="Henrissat B."/>
            <person name="Kuo A."/>
            <person name="Liang C."/>
            <person name="Lipzen A."/>
            <person name="Lutzoni F."/>
            <person name="Magnuson J."/>
            <person name="Mondo S."/>
            <person name="Nolan M."/>
            <person name="Ohm R."/>
            <person name="Pangilinan J."/>
            <person name="Park H.-J."/>
            <person name="Ramirez L."/>
            <person name="Alfaro M."/>
            <person name="Sun H."/>
            <person name="Tritt A."/>
            <person name="Yoshinaga Y."/>
            <person name="Zwiers L.-H."/>
            <person name="Turgeon B."/>
            <person name="Goodwin S."/>
            <person name="Spatafora J."/>
            <person name="Crous P."/>
            <person name="Grigoriev I."/>
        </authorList>
    </citation>
    <scope>NUCLEOTIDE SEQUENCE</scope>
    <source>
        <strain evidence="3">CBS 109.77</strain>
    </source>
</reference>
<evidence type="ECO:0000256" key="2">
    <source>
        <dbReference type="SAM" id="SignalP"/>
    </source>
</evidence>
<dbReference type="EMBL" id="MU002197">
    <property type="protein sequence ID" value="KAF2788665.1"/>
    <property type="molecule type" value="Genomic_DNA"/>
</dbReference>
<feature type="signal peptide" evidence="2">
    <location>
        <begin position="1"/>
        <end position="20"/>
    </location>
</feature>
<keyword evidence="4" id="KW-1185">Reference proteome</keyword>
<keyword evidence="2" id="KW-0732">Signal</keyword>
<dbReference type="Proteomes" id="UP000799757">
    <property type="component" value="Unassembled WGS sequence"/>
</dbReference>
<sequence length="404" mass="44426">MKTASALLFASVAAADYGYGAPSTTAKSGYPTIYPGHGKEPVTVTAQYQAIPTYAHGKWSEYEYLSTVFTDAYGNKITVTATDEPVTVYHTKKTITHTAPVYGGYAKPTGYYGAIKNQTTTKVWNELYEEYREVPYNHLGPHAIPGYSGNPKCTDNKDEQWVWIKEYSSGKWHTYKHTFTYSAPKPSVTTYDAPGTYTVPANDITVPYPTTVAAEATYHATANKPCTYGGVTTDVTKPTTITVPYGAYETHGHSTKTVIHTKTVTCNKPGKYTIVKPTTTVYAHDTTVAYPTITKYPAGVYHHTKETVTITKSHQPYTCSYEQTKTYPVHSHKPTHKPSHKPTHGTKPTHTKPHGPDPSSDYEEPAESYGKPHGGYVKRGGVLERRKAEPVSPKAAAAKRVILV</sequence>
<feature type="region of interest" description="Disordered" evidence="1">
    <location>
        <begin position="327"/>
        <end position="404"/>
    </location>
</feature>
<feature type="chain" id="PRO_5025480731" description="Lytic polysaccharide monooxygenase" evidence="2">
    <location>
        <begin position="21"/>
        <end position="404"/>
    </location>
</feature>
<dbReference type="AlphaFoldDB" id="A0A6A6WXI6"/>
<accession>A0A6A6WXI6</accession>
<feature type="compositionally biased region" description="Basic residues" evidence="1">
    <location>
        <begin position="330"/>
        <end position="353"/>
    </location>
</feature>
<dbReference type="OrthoDB" id="4158477at2759"/>
<evidence type="ECO:0000313" key="3">
    <source>
        <dbReference type="EMBL" id="KAF2788665.1"/>
    </source>
</evidence>